<dbReference type="InterPro" id="IPR019306">
    <property type="entry name" value="TMEM231"/>
</dbReference>
<dbReference type="EMBL" id="FN653306">
    <property type="protein sequence ID" value="CBY14565.1"/>
    <property type="molecule type" value="Genomic_DNA"/>
</dbReference>
<name>E4XY37_OIKDI</name>
<evidence type="ECO:0000256" key="2">
    <source>
        <dbReference type="ARBA" id="ARBA00009082"/>
    </source>
</evidence>
<sequence length="305" mass="34750">MLLWRRNIKVNHFSYSKGLSLPLLYLILGFLVVLILPLLIIYHVDQVNTVNDFVAPQIRHTKESVLILHTSSGNVIYSPGLPNSVDLSERVLCSTTIQPNYNYLSRIKVEYSCEVDGVIGYELYAYVGVKLAGFSTVDREFVNQLILTSDYSNNPSISAETNTHIQLNQLSISRENPKSALLPAEGVNISPAFLPSRASILWNGEEALRNHTARNIRFDQMHHQTRWSAGSDGSFSLKIDYEFPTVLSQRAAETWAHIKYGFIQYMAFFTVFAVVFNRLNDFLFENGVFASFSKMEKIYLYKKEI</sequence>
<evidence type="ECO:0000256" key="9">
    <source>
        <dbReference type="ARBA" id="ARBA00023180"/>
    </source>
</evidence>
<evidence type="ECO:0000256" key="7">
    <source>
        <dbReference type="ARBA" id="ARBA00023069"/>
    </source>
</evidence>
<gene>
    <name evidence="13" type="ORF">GSOID_T00007595001</name>
</gene>
<keyword evidence="9" id="KW-0325">Glycoprotein</keyword>
<evidence type="ECO:0000256" key="10">
    <source>
        <dbReference type="ARBA" id="ARBA00023273"/>
    </source>
</evidence>
<keyword evidence="10" id="KW-0966">Cell projection</keyword>
<reference evidence="13" key="1">
    <citation type="journal article" date="2010" name="Science">
        <title>Plasticity of animal genome architecture unmasked by rapid evolution of a pelagic tunicate.</title>
        <authorList>
            <person name="Denoeud F."/>
            <person name="Henriet S."/>
            <person name="Mungpakdee S."/>
            <person name="Aury J.M."/>
            <person name="Da Silva C."/>
            <person name="Brinkmann H."/>
            <person name="Mikhaleva J."/>
            <person name="Olsen L.C."/>
            <person name="Jubin C."/>
            <person name="Canestro C."/>
            <person name="Bouquet J.M."/>
            <person name="Danks G."/>
            <person name="Poulain J."/>
            <person name="Campsteijn C."/>
            <person name="Adamski M."/>
            <person name="Cross I."/>
            <person name="Yadetie F."/>
            <person name="Muffato M."/>
            <person name="Louis A."/>
            <person name="Butcher S."/>
            <person name="Tsagkogeorga G."/>
            <person name="Konrad A."/>
            <person name="Singh S."/>
            <person name="Jensen M.F."/>
            <person name="Cong E.H."/>
            <person name="Eikeseth-Otteraa H."/>
            <person name="Noel B."/>
            <person name="Anthouard V."/>
            <person name="Porcel B.M."/>
            <person name="Kachouri-Lafond R."/>
            <person name="Nishino A."/>
            <person name="Ugolini M."/>
            <person name="Chourrout P."/>
            <person name="Nishida H."/>
            <person name="Aasland R."/>
            <person name="Huzurbazar S."/>
            <person name="Westhof E."/>
            <person name="Delsuc F."/>
            <person name="Lehrach H."/>
            <person name="Reinhardt R."/>
            <person name="Weissenbach J."/>
            <person name="Roy S.W."/>
            <person name="Artiguenave F."/>
            <person name="Postlethwait J.H."/>
            <person name="Manak J.R."/>
            <person name="Thompson E.M."/>
            <person name="Jaillon O."/>
            <person name="Du Pasquier L."/>
            <person name="Boudinot P."/>
            <person name="Liberles D.A."/>
            <person name="Volff J.N."/>
            <person name="Philippe H."/>
            <person name="Lenhard B."/>
            <person name="Roest Crollius H."/>
            <person name="Wincker P."/>
            <person name="Chourrout D."/>
        </authorList>
    </citation>
    <scope>NUCLEOTIDE SEQUENCE [LARGE SCALE GENOMIC DNA]</scope>
</reference>
<dbReference type="AlphaFoldDB" id="E4XY37"/>
<keyword evidence="6 12" id="KW-1133">Transmembrane helix</keyword>
<dbReference type="FunCoup" id="E4XY37">
    <property type="interactions" value="10"/>
</dbReference>
<dbReference type="GO" id="GO:0060170">
    <property type="term" value="C:ciliary membrane"/>
    <property type="evidence" value="ECO:0007669"/>
    <property type="project" value="UniProtKB-SubCell"/>
</dbReference>
<feature type="transmembrane region" description="Helical" evidence="12">
    <location>
        <begin position="21"/>
        <end position="42"/>
    </location>
</feature>
<dbReference type="GO" id="GO:0035869">
    <property type="term" value="C:ciliary transition zone"/>
    <property type="evidence" value="ECO:0007669"/>
    <property type="project" value="TreeGrafter"/>
</dbReference>
<dbReference type="Pfam" id="PF10149">
    <property type="entry name" value="TM231"/>
    <property type="match status" value="1"/>
</dbReference>
<evidence type="ECO:0000313" key="13">
    <source>
        <dbReference type="EMBL" id="CBY14565.1"/>
    </source>
</evidence>
<keyword evidence="14" id="KW-1185">Reference proteome</keyword>
<dbReference type="InParanoid" id="E4XY37"/>
<dbReference type="PANTHER" id="PTHR14605:SF1">
    <property type="entry name" value="TRANSMEMBRANE PROTEIN 231"/>
    <property type="match status" value="1"/>
</dbReference>
<evidence type="ECO:0000256" key="3">
    <source>
        <dbReference type="ARBA" id="ARBA00015087"/>
    </source>
</evidence>
<comment type="similarity">
    <text evidence="2">Belongs to the TMEM231 family.</text>
</comment>
<dbReference type="PANTHER" id="PTHR14605">
    <property type="entry name" value="CHST5 PROTEIN"/>
    <property type="match status" value="1"/>
</dbReference>
<keyword evidence="7" id="KW-0969">Cilium</keyword>
<evidence type="ECO:0000256" key="11">
    <source>
        <dbReference type="ARBA" id="ARBA00024803"/>
    </source>
</evidence>
<organism evidence="13">
    <name type="scientific">Oikopleura dioica</name>
    <name type="common">Tunicate</name>
    <dbReference type="NCBI Taxonomy" id="34765"/>
    <lineage>
        <taxon>Eukaryota</taxon>
        <taxon>Metazoa</taxon>
        <taxon>Chordata</taxon>
        <taxon>Tunicata</taxon>
        <taxon>Appendicularia</taxon>
        <taxon>Copelata</taxon>
        <taxon>Oikopleuridae</taxon>
        <taxon>Oikopleura</taxon>
    </lineage>
</organism>
<evidence type="ECO:0000256" key="6">
    <source>
        <dbReference type="ARBA" id="ARBA00022989"/>
    </source>
</evidence>
<evidence type="ECO:0000256" key="1">
    <source>
        <dbReference type="ARBA" id="ARBA00004272"/>
    </source>
</evidence>
<evidence type="ECO:0000256" key="8">
    <source>
        <dbReference type="ARBA" id="ARBA00023136"/>
    </source>
</evidence>
<evidence type="ECO:0000256" key="4">
    <source>
        <dbReference type="ARBA" id="ARBA00022475"/>
    </source>
</evidence>
<comment type="function">
    <text evidence="11">Transmembrane component of the tectonic-like complex, a complex localized at the transition zone of primary cilia and acting as a barrier that prevents diffusion of transmembrane proteins between the cilia and plasma membranes. Required for ciliogenesis and sonic hedgehog/SHH signaling.</text>
</comment>
<accession>E4XY37</accession>
<evidence type="ECO:0000256" key="12">
    <source>
        <dbReference type="SAM" id="Phobius"/>
    </source>
</evidence>
<comment type="subcellular location">
    <subcellularLocation>
        <location evidence="1">Cell projection</location>
        <location evidence="1">Cilium membrane</location>
        <topology evidence="1">Multi-pass membrane protein</topology>
    </subcellularLocation>
</comment>
<protein>
    <recommendedName>
        <fullName evidence="3">Transmembrane protein 231</fullName>
    </recommendedName>
</protein>
<dbReference type="GO" id="GO:0060271">
    <property type="term" value="P:cilium assembly"/>
    <property type="evidence" value="ECO:0007669"/>
    <property type="project" value="TreeGrafter"/>
</dbReference>
<evidence type="ECO:0000256" key="5">
    <source>
        <dbReference type="ARBA" id="ARBA00022692"/>
    </source>
</evidence>
<dbReference type="OrthoDB" id="10351615at2759"/>
<evidence type="ECO:0000313" key="14">
    <source>
        <dbReference type="Proteomes" id="UP000001307"/>
    </source>
</evidence>
<keyword evidence="8 12" id="KW-0472">Membrane</keyword>
<dbReference type="Proteomes" id="UP000001307">
    <property type="component" value="Unassembled WGS sequence"/>
</dbReference>
<keyword evidence="4" id="KW-1003">Cell membrane</keyword>
<dbReference type="GO" id="GO:0032880">
    <property type="term" value="P:regulation of protein localization"/>
    <property type="evidence" value="ECO:0007669"/>
    <property type="project" value="TreeGrafter"/>
</dbReference>
<proteinExistence type="inferred from homology"/>
<keyword evidence="5 12" id="KW-0812">Transmembrane</keyword>